<dbReference type="KEGG" id="byl:A4V09_17265"/>
<evidence type="ECO:0000313" key="8">
    <source>
        <dbReference type="Proteomes" id="UP000092574"/>
    </source>
</evidence>
<gene>
    <name evidence="7" type="ORF">A4V09_17265</name>
</gene>
<dbReference type="Proteomes" id="UP000092574">
    <property type="component" value="Chromosome"/>
</dbReference>
<feature type="transmembrane region" description="Helical" evidence="5">
    <location>
        <begin position="142"/>
        <end position="161"/>
    </location>
</feature>
<dbReference type="OrthoDB" id="1791168at2"/>
<dbReference type="InterPro" id="IPR051533">
    <property type="entry name" value="WaaL-like"/>
</dbReference>
<keyword evidence="3 5" id="KW-1133">Transmembrane helix</keyword>
<keyword evidence="8" id="KW-1185">Reference proteome</keyword>
<feature type="transmembrane region" description="Helical" evidence="5">
    <location>
        <begin position="254"/>
        <end position="276"/>
    </location>
</feature>
<evidence type="ECO:0000256" key="2">
    <source>
        <dbReference type="ARBA" id="ARBA00022692"/>
    </source>
</evidence>
<feature type="transmembrane region" description="Helical" evidence="5">
    <location>
        <begin position="181"/>
        <end position="199"/>
    </location>
</feature>
<protein>
    <recommendedName>
        <fullName evidence="6">O-antigen ligase-related domain-containing protein</fullName>
    </recommendedName>
</protein>
<feature type="transmembrane region" description="Helical" evidence="5">
    <location>
        <begin position="75"/>
        <end position="97"/>
    </location>
</feature>
<keyword evidence="4 5" id="KW-0472">Membrane</keyword>
<feature type="transmembrane region" description="Helical" evidence="5">
    <location>
        <begin position="226"/>
        <end position="242"/>
    </location>
</feature>
<sequence length="427" mass="49207">MNNRKLLKIRVRKSDYYSRLLLLYLSQLFFLTVARFTLSRMGFDTGFFRNFILSCIASVPVILFLIRMPKITSRIYISFLLLYAVVVATFLITLMYHPEYKQYFTRVDYGLIRVFRPDCAIYAFLFFSLLDNPEDILRTLKKFAYMDFSYLMLVELLPAMSRGYWEDVNSLGQTVQRTYSLTFGYEMLLPAILLLYFYIREKNWVTLILSMIGFVTILTNGSRGALIVPIIFVALMFISNILDSKDVSWKAAKIAGIVVIGVVFALFGNMLLSVFVEVLSSMGLESRTLQMLSSGEISNDSGRTLIWARVIAAIQDGGPFGYGVFGDRQFVYGLHYVGYSHNIILELVCSFGVVGIALCVFLIIQSIRMIGFCKDKEWRELFIIFFSISCQLFLSLSVWYVMEFWAAAAIAHKYFQLKKCSKMNYRK</sequence>
<evidence type="ECO:0000256" key="4">
    <source>
        <dbReference type="ARBA" id="ARBA00023136"/>
    </source>
</evidence>
<evidence type="ECO:0000259" key="6">
    <source>
        <dbReference type="Pfam" id="PF04932"/>
    </source>
</evidence>
<feature type="transmembrane region" description="Helical" evidence="5">
    <location>
        <begin position="47"/>
        <end position="66"/>
    </location>
</feature>
<dbReference type="RefSeq" id="WP_065543468.1">
    <property type="nucleotide sequence ID" value="NZ_CP015405.2"/>
</dbReference>
<feature type="transmembrane region" description="Helical" evidence="5">
    <location>
        <begin position="381"/>
        <end position="402"/>
    </location>
</feature>
<dbReference type="AlphaFoldDB" id="A0A1C7IFW2"/>
<evidence type="ECO:0000256" key="1">
    <source>
        <dbReference type="ARBA" id="ARBA00004141"/>
    </source>
</evidence>
<organism evidence="7 8">
    <name type="scientific">Blautia pseudococcoides</name>
    <dbReference type="NCBI Taxonomy" id="1796616"/>
    <lineage>
        <taxon>Bacteria</taxon>
        <taxon>Bacillati</taxon>
        <taxon>Bacillota</taxon>
        <taxon>Clostridia</taxon>
        <taxon>Lachnospirales</taxon>
        <taxon>Lachnospiraceae</taxon>
        <taxon>Blautia</taxon>
    </lineage>
</organism>
<accession>A0A1C7IFW2</accession>
<evidence type="ECO:0000256" key="5">
    <source>
        <dbReference type="SAM" id="Phobius"/>
    </source>
</evidence>
<feature type="domain" description="O-antigen ligase-related" evidence="6">
    <location>
        <begin position="209"/>
        <end position="358"/>
    </location>
</feature>
<dbReference type="Pfam" id="PF04932">
    <property type="entry name" value="Wzy_C"/>
    <property type="match status" value="1"/>
</dbReference>
<feature type="transmembrane region" description="Helical" evidence="5">
    <location>
        <begin position="343"/>
        <end position="369"/>
    </location>
</feature>
<name>A0A1C7IFW2_9FIRM</name>
<dbReference type="EMBL" id="CP015405">
    <property type="protein sequence ID" value="ANU77339.1"/>
    <property type="molecule type" value="Genomic_DNA"/>
</dbReference>
<reference evidence="7" key="1">
    <citation type="submission" date="2017-04" db="EMBL/GenBank/DDBJ databases">
        <title>Complete Genome Sequences of Twelve Strains of a Stable Defined Moderately Diverse Mouse Microbiota 2 (sDMDMm2).</title>
        <authorList>
            <person name="Uchimura Y."/>
            <person name="Wyss M."/>
            <person name="Brugiroux S."/>
            <person name="Limenitakis J.P."/>
            <person name="Stecher B."/>
            <person name="McCoy K.D."/>
            <person name="Macpherson A.J."/>
        </authorList>
    </citation>
    <scope>NUCLEOTIDE SEQUENCE</scope>
    <source>
        <strain evidence="7">YL58</strain>
    </source>
</reference>
<dbReference type="PANTHER" id="PTHR37422">
    <property type="entry name" value="TEICHURONIC ACID BIOSYNTHESIS PROTEIN TUAE"/>
    <property type="match status" value="1"/>
</dbReference>
<comment type="subcellular location">
    <subcellularLocation>
        <location evidence="1">Membrane</location>
        <topology evidence="1">Multi-pass membrane protein</topology>
    </subcellularLocation>
</comment>
<dbReference type="GO" id="GO:0016020">
    <property type="term" value="C:membrane"/>
    <property type="evidence" value="ECO:0007669"/>
    <property type="project" value="UniProtKB-SubCell"/>
</dbReference>
<proteinExistence type="predicted"/>
<keyword evidence="2 5" id="KW-0812">Transmembrane</keyword>
<evidence type="ECO:0000313" key="7">
    <source>
        <dbReference type="EMBL" id="ANU77339.1"/>
    </source>
</evidence>
<dbReference type="InterPro" id="IPR007016">
    <property type="entry name" value="O-antigen_ligase-rel_domated"/>
</dbReference>
<dbReference type="STRING" id="1796616.A4V09_17265"/>
<feature type="transmembrane region" description="Helical" evidence="5">
    <location>
        <begin position="109"/>
        <end position="130"/>
    </location>
</feature>
<feature type="transmembrane region" description="Helical" evidence="5">
    <location>
        <begin position="204"/>
        <end position="220"/>
    </location>
</feature>
<feature type="transmembrane region" description="Helical" evidence="5">
    <location>
        <begin position="21"/>
        <end position="41"/>
    </location>
</feature>
<evidence type="ECO:0000256" key="3">
    <source>
        <dbReference type="ARBA" id="ARBA00022989"/>
    </source>
</evidence>
<dbReference type="PANTHER" id="PTHR37422:SF13">
    <property type="entry name" value="LIPOPOLYSACCHARIDE BIOSYNTHESIS PROTEIN PA4999-RELATED"/>
    <property type="match status" value="1"/>
</dbReference>